<dbReference type="InterPro" id="IPR052702">
    <property type="entry name" value="MscS-like_channel"/>
</dbReference>
<dbReference type="InterPro" id="IPR010920">
    <property type="entry name" value="LSM_dom_sf"/>
</dbReference>
<feature type="transmembrane region" description="Helical" evidence="7">
    <location>
        <begin position="166"/>
        <end position="192"/>
    </location>
</feature>
<dbReference type="EMBL" id="CP001940">
    <property type="protein sequence ID" value="ADH85337.1"/>
    <property type="molecule type" value="Genomic_DNA"/>
</dbReference>
<dbReference type="Gene3D" id="3.30.70.100">
    <property type="match status" value="1"/>
</dbReference>
<dbReference type="InterPro" id="IPR006685">
    <property type="entry name" value="MscS_channel_2nd"/>
</dbReference>
<feature type="domain" description="Mechanosensitive ion channel transmembrane helices 2/3" evidence="10">
    <location>
        <begin position="212"/>
        <end position="253"/>
    </location>
</feature>
<evidence type="ECO:0000259" key="9">
    <source>
        <dbReference type="Pfam" id="PF21082"/>
    </source>
</evidence>
<reference evidence="12" key="1">
    <citation type="submission" date="2010-02" db="EMBL/GenBank/DDBJ databases">
        <title>Complete sequence of Desulfurivibrio alkaliphilus AHT2.</title>
        <authorList>
            <consortium name="US DOE Joint Genome Institute"/>
            <person name="Pitluck S."/>
            <person name="Chertkov O."/>
            <person name="Detter J.C."/>
            <person name="Han C."/>
            <person name="Tapia R."/>
            <person name="Larimer F."/>
            <person name="Land M."/>
            <person name="Hauser L."/>
            <person name="Kyrpides N."/>
            <person name="Mikhailova N."/>
            <person name="Sorokin D.Y."/>
            <person name="Muyzer G."/>
            <person name="Woyke T."/>
        </authorList>
    </citation>
    <scope>NUCLEOTIDE SEQUENCE [LARGE SCALE GENOMIC DNA]</scope>
    <source>
        <strain evidence="12">DSM 19089 / UNIQEM U267 / AHT2</strain>
    </source>
</reference>
<feature type="transmembrane region" description="Helical" evidence="7">
    <location>
        <begin position="67"/>
        <end position="84"/>
    </location>
</feature>
<dbReference type="Gene3D" id="1.10.287.1260">
    <property type="match status" value="1"/>
</dbReference>
<evidence type="ECO:0000256" key="3">
    <source>
        <dbReference type="ARBA" id="ARBA00022475"/>
    </source>
</evidence>
<keyword evidence="6 7" id="KW-0472">Membrane</keyword>
<dbReference type="Gene3D" id="2.30.30.60">
    <property type="match status" value="1"/>
</dbReference>
<evidence type="ECO:0000259" key="8">
    <source>
        <dbReference type="Pfam" id="PF00924"/>
    </source>
</evidence>
<dbReference type="RefSeq" id="WP_013162868.1">
    <property type="nucleotide sequence ID" value="NC_014216.1"/>
</dbReference>
<dbReference type="InterPro" id="IPR011014">
    <property type="entry name" value="MscS_channel_TM-2"/>
</dbReference>
<dbReference type="SUPFAM" id="SSF82689">
    <property type="entry name" value="Mechanosensitive channel protein MscS (YggB), C-terminal domain"/>
    <property type="match status" value="1"/>
</dbReference>
<dbReference type="GO" id="GO:0005886">
    <property type="term" value="C:plasma membrane"/>
    <property type="evidence" value="ECO:0007669"/>
    <property type="project" value="UniProtKB-SubCell"/>
</dbReference>
<dbReference type="eggNOG" id="COG3264">
    <property type="taxonomic scope" value="Bacteria"/>
</dbReference>
<dbReference type="SUPFAM" id="SSF82861">
    <property type="entry name" value="Mechanosensitive channel protein MscS (YggB), transmembrane region"/>
    <property type="match status" value="1"/>
</dbReference>
<dbReference type="AlphaFoldDB" id="D6Z182"/>
<evidence type="ECO:0000256" key="6">
    <source>
        <dbReference type="ARBA" id="ARBA00023136"/>
    </source>
</evidence>
<evidence type="ECO:0000259" key="10">
    <source>
        <dbReference type="Pfam" id="PF21088"/>
    </source>
</evidence>
<evidence type="ECO:0000256" key="7">
    <source>
        <dbReference type="SAM" id="Phobius"/>
    </source>
</evidence>
<dbReference type="InterPro" id="IPR049142">
    <property type="entry name" value="MS_channel_1st"/>
</dbReference>
<dbReference type="KEGG" id="dak:DaAHT2_0631"/>
<protein>
    <submittedName>
        <fullName evidence="11">MscS Mechanosensitive ion channel</fullName>
    </submittedName>
</protein>
<keyword evidence="4 7" id="KW-0812">Transmembrane</keyword>
<dbReference type="PANTHER" id="PTHR30347:SF1">
    <property type="entry name" value="MECHANOSENSITIVE CHANNEL MSCK"/>
    <property type="match status" value="1"/>
</dbReference>
<evidence type="ECO:0000313" key="11">
    <source>
        <dbReference type="EMBL" id="ADH85337.1"/>
    </source>
</evidence>
<feature type="transmembrane region" description="Helical" evidence="7">
    <location>
        <begin position="126"/>
        <end position="146"/>
    </location>
</feature>
<dbReference type="Pfam" id="PF21088">
    <property type="entry name" value="MS_channel_1st"/>
    <property type="match status" value="1"/>
</dbReference>
<gene>
    <name evidence="11" type="ordered locus">DaAHT2_0631</name>
</gene>
<comment type="similarity">
    <text evidence="2">Belongs to the MscS (TC 1.A.23) family.</text>
</comment>
<evidence type="ECO:0000256" key="1">
    <source>
        <dbReference type="ARBA" id="ARBA00004651"/>
    </source>
</evidence>
<dbReference type="Pfam" id="PF00924">
    <property type="entry name" value="MS_channel_2nd"/>
    <property type="match status" value="1"/>
</dbReference>
<feature type="transmembrane region" description="Helical" evidence="7">
    <location>
        <begin position="238"/>
        <end position="266"/>
    </location>
</feature>
<dbReference type="InterPro" id="IPR049278">
    <property type="entry name" value="MS_channel_C"/>
</dbReference>
<dbReference type="InParanoid" id="D6Z182"/>
<dbReference type="Proteomes" id="UP000001508">
    <property type="component" value="Chromosome"/>
</dbReference>
<dbReference type="HOGENOM" id="CLU_037945_9_0_7"/>
<sequence>MDAIYNLAANIAGWGMQADNWWQLAVIIPALAASWAVQHGLKRWLELHTVDDGEGFRHLALRSAMRIVWPLSLLFFMLIGREILESLAYPHGLLNLAVPLLLSLALIRILIYMLRKSFAPGPALKAGENMVATGIWLVVGLHLVGWLPAVRGGLDALALKIGQTRISLLSALELTVLIALAIVVAVWLSGLIERQLHSFRYVSATIQVGLAKVVKFVLITVALLLALNLVGIDLTAFAVFGGALGVGLGFGLQRIASNFISGFILIMDRSIKPGDVITVDNKYGWVEELRARYIVVRNRDGVDTLIPNETLITNQVINWSYGDRNVRIKIPVQISYDDDPEEAMELMLKAAATSSRVLKDPAPAVRLLEFADSGISLELRVWIGDPEAGSGNVRSDVNLAIWRAFKEAGITIPYPQRDLHLKSLPAGGGNQRLKQSLSEPVFTATATTGPGNGKNQESA</sequence>
<keyword evidence="12" id="KW-1185">Reference proteome</keyword>
<dbReference type="InterPro" id="IPR011066">
    <property type="entry name" value="MscS_channel_C_sf"/>
</dbReference>
<keyword evidence="5 7" id="KW-1133">Transmembrane helix</keyword>
<dbReference type="PANTHER" id="PTHR30347">
    <property type="entry name" value="POTASSIUM CHANNEL RELATED"/>
    <property type="match status" value="1"/>
</dbReference>
<evidence type="ECO:0000256" key="2">
    <source>
        <dbReference type="ARBA" id="ARBA00008017"/>
    </source>
</evidence>
<dbReference type="OrthoDB" id="9799209at2"/>
<organism evidence="11 12">
    <name type="scientific">Desulfurivibrio alkaliphilus (strain DSM 19089 / UNIQEM U267 / AHT2)</name>
    <dbReference type="NCBI Taxonomy" id="589865"/>
    <lineage>
        <taxon>Bacteria</taxon>
        <taxon>Pseudomonadati</taxon>
        <taxon>Thermodesulfobacteriota</taxon>
        <taxon>Desulfobulbia</taxon>
        <taxon>Desulfobulbales</taxon>
        <taxon>Desulfobulbaceae</taxon>
        <taxon>Desulfurivibrio</taxon>
    </lineage>
</organism>
<evidence type="ECO:0000313" key="12">
    <source>
        <dbReference type="Proteomes" id="UP000001508"/>
    </source>
</evidence>
<accession>D6Z182</accession>
<dbReference type="Pfam" id="PF21082">
    <property type="entry name" value="MS_channel_3rd"/>
    <property type="match status" value="1"/>
</dbReference>
<keyword evidence="3" id="KW-1003">Cell membrane</keyword>
<name>D6Z182_DESAT</name>
<dbReference type="SUPFAM" id="SSF50182">
    <property type="entry name" value="Sm-like ribonucleoproteins"/>
    <property type="match status" value="1"/>
</dbReference>
<evidence type="ECO:0000256" key="5">
    <source>
        <dbReference type="ARBA" id="ARBA00022989"/>
    </source>
</evidence>
<dbReference type="STRING" id="589865.DaAHT2_0631"/>
<feature type="domain" description="Mechanosensitive ion channel MscS" evidence="8">
    <location>
        <begin position="255"/>
        <end position="320"/>
    </location>
</feature>
<evidence type="ECO:0000256" key="4">
    <source>
        <dbReference type="ARBA" id="ARBA00022692"/>
    </source>
</evidence>
<comment type="subcellular location">
    <subcellularLocation>
        <location evidence="1">Cell membrane</location>
        <topology evidence="1">Multi-pass membrane protein</topology>
    </subcellularLocation>
</comment>
<proteinExistence type="inferred from homology"/>
<feature type="transmembrane region" description="Helical" evidence="7">
    <location>
        <begin position="213"/>
        <end position="232"/>
    </location>
</feature>
<dbReference type="InterPro" id="IPR023408">
    <property type="entry name" value="MscS_beta-dom_sf"/>
</dbReference>
<feature type="domain" description="Mechanosensitive ion channel MscS C-terminal" evidence="9">
    <location>
        <begin position="328"/>
        <end position="412"/>
    </location>
</feature>
<feature type="transmembrane region" description="Helical" evidence="7">
    <location>
        <begin position="96"/>
        <end position="114"/>
    </location>
</feature>
<dbReference type="GO" id="GO:0008381">
    <property type="term" value="F:mechanosensitive monoatomic ion channel activity"/>
    <property type="evidence" value="ECO:0007669"/>
    <property type="project" value="UniProtKB-ARBA"/>
</dbReference>
<feature type="transmembrane region" description="Helical" evidence="7">
    <location>
        <begin position="20"/>
        <end position="37"/>
    </location>
</feature>